<dbReference type="Pfam" id="PF01590">
    <property type="entry name" value="GAF"/>
    <property type="match status" value="1"/>
</dbReference>
<keyword evidence="11" id="KW-1185">Reference proteome</keyword>
<dbReference type="SMART" id="SM00065">
    <property type="entry name" value="GAF"/>
    <property type="match status" value="1"/>
</dbReference>
<dbReference type="InterPro" id="IPR036890">
    <property type="entry name" value="HATPase_C_sf"/>
</dbReference>
<evidence type="ECO:0000256" key="6">
    <source>
        <dbReference type="ARBA" id="ARBA00022777"/>
    </source>
</evidence>
<dbReference type="EMBL" id="MPZS01000002">
    <property type="protein sequence ID" value="OOY12104.1"/>
    <property type="molecule type" value="Genomic_DNA"/>
</dbReference>
<dbReference type="InterPro" id="IPR029016">
    <property type="entry name" value="GAF-like_dom_sf"/>
</dbReference>
<keyword evidence="3" id="KW-0597">Phosphoprotein</keyword>
<dbReference type="InterPro" id="IPR003018">
    <property type="entry name" value="GAF"/>
</dbReference>
<comment type="caution">
    <text evidence="10">The sequence shown here is derived from an EMBL/GenBank/DDBJ whole genome shotgun (WGS) entry which is preliminary data.</text>
</comment>
<evidence type="ECO:0000256" key="3">
    <source>
        <dbReference type="ARBA" id="ARBA00022553"/>
    </source>
</evidence>
<feature type="domain" description="Signal transduction histidine kinase HWE region" evidence="9">
    <location>
        <begin position="434"/>
        <end position="522"/>
    </location>
</feature>
<keyword evidence="7" id="KW-0067">ATP-binding</keyword>
<dbReference type="SUPFAM" id="SSF55781">
    <property type="entry name" value="GAF domain-like"/>
    <property type="match status" value="1"/>
</dbReference>
<gene>
    <name evidence="10" type="ORF">BMG00_13695</name>
</gene>
<evidence type="ECO:0000259" key="9">
    <source>
        <dbReference type="SMART" id="SM00911"/>
    </source>
</evidence>
<dbReference type="Pfam" id="PF07536">
    <property type="entry name" value="HWE_HK"/>
    <property type="match status" value="1"/>
</dbReference>
<dbReference type="Gene3D" id="3.30.450.20">
    <property type="entry name" value="PAS domain"/>
    <property type="match status" value="2"/>
</dbReference>
<feature type="domain" description="GAF" evidence="8">
    <location>
        <begin position="34"/>
        <end position="181"/>
    </location>
</feature>
<comment type="catalytic activity">
    <reaction evidence="1">
        <text>ATP + protein L-histidine = ADP + protein N-phospho-L-histidine.</text>
        <dbReference type="EC" id="2.7.13.3"/>
    </reaction>
</comment>
<evidence type="ECO:0000256" key="1">
    <source>
        <dbReference type="ARBA" id="ARBA00000085"/>
    </source>
</evidence>
<dbReference type="SMART" id="SM00911">
    <property type="entry name" value="HWE_HK"/>
    <property type="match status" value="1"/>
</dbReference>
<dbReference type="InterPro" id="IPR011102">
    <property type="entry name" value="Sig_transdc_His_kinase_HWE"/>
</dbReference>
<dbReference type="Gene3D" id="3.30.565.10">
    <property type="entry name" value="Histidine kinase-like ATPase, C-terminal domain"/>
    <property type="match status" value="1"/>
</dbReference>
<keyword evidence="6" id="KW-0418">Kinase</keyword>
<dbReference type="Gene3D" id="3.30.450.40">
    <property type="match status" value="1"/>
</dbReference>
<keyword evidence="4" id="KW-0808">Transferase</keyword>
<sequence length="629" mass="68590">MNVDLPEGESPQLSKVADPQRLNALRQTGLLEAAPVAAFQRATRLATKLIGAPVSLVSLIDENRQILAGQSGLSAPGDVPLLETPLSHSFCRYVVERDRSLIVPDARKDPELRDNGAVEDLGVISYLGVPLRTTEGHVLGSFCVLGHDPRDWTEEEHELVADIAAGVEAEIRLRRQHIISRREQEVFRAILDQMPVSVALAEVGTGRLVDVNSSARAVMGTQKPNSPFAPKLEIYASDGRRYETKDLPLSRAAVSGEVITAEEIRIERSDAAPRDLVVSARRIDSDPPLAVSTALDVTELNTARREAAESYKRLAHFHEVTRDGIVELDREDRVRFANSVLRKRFRDTVSETVASGLIGSVLWESAPHLRGSAFEAALERARATSEPQSTDQMGLDERVLEARIYPDGETMVVYLRDVTDERMMAQARDTLTRELNHRVKNAFAMMSGLIGMTARHAASPEAMAAGLRSRITALARAHELISPTATIERDFRGAADLGALIAVVLSPFVEATDSRLDIGGPEIVLNHSGATNLSLILHELATNAVKYGALSHDAGRLAVSWSLTPEGQLELRWEESGHPGVLSQPGHNGFGSRLIDLTVNGQLRGSYGTEWAPEGFRSCMTVPMDLIKG</sequence>
<dbReference type="Proteomes" id="UP000242224">
    <property type="component" value="Unassembled WGS sequence"/>
</dbReference>
<evidence type="ECO:0000256" key="4">
    <source>
        <dbReference type="ARBA" id="ARBA00022679"/>
    </source>
</evidence>
<dbReference type="SUPFAM" id="SSF55785">
    <property type="entry name" value="PYP-like sensor domain (PAS domain)"/>
    <property type="match status" value="2"/>
</dbReference>
<evidence type="ECO:0000256" key="5">
    <source>
        <dbReference type="ARBA" id="ARBA00022741"/>
    </source>
</evidence>
<dbReference type="InterPro" id="IPR035965">
    <property type="entry name" value="PAS-like_dom_sf"/>
</dbReference>
<dbReference type="InterPro" id="IPR000014">
    <property type="entry name" value="PAS"/>
</dbReference>
<keyword evidence="5" id="KW-0547">Nucleotide-binding</keyword>
<dbReference type="Pfam" id="PF13188">
    <property type="entry name" value="PAS_8"/>
    <property type="match status" value="1"/>
</dbReference>
<name>A0ABX3MKQ1_9RHOB</name>
<dbReference type="PANTHER" id="PTHR41523:SF8">
    <property type="entry name" value="ETHYLENE RESPONSE SENSOR PROTEIN"/>
    <property type="match status" value="1"/>
</dbReference>
<accession>A0ABX3MKQ1</accession>
<evidence type="ECO:0000256" key="7">
    <source>
        <dbReference type="ARBA" id="ARBA00022840"/>
    </source>
</evidence>
<dbReference type="PANTHER" id="PTHR41523">
    <property type="entry name" value="TWO-COMPONENT SYSTEM SENSOR PROTEIN"/>
    <property type="match status" value="1"/>
</dbReference>
<dbReference type="Pfam" id="PF08448">
    <property type="entry name" value="PAS_4"/>
    <property type="match status" value="1"/>
</dbReference>
<evidence type="ECO:0000313" key="11">
    <source>
        <dbReference type="Proteomes" id="UP000242224"/>
    </source>
</evidence>
<dbReference type="RefSeq" id="WP_078574718.1">
    <property type="nucleotide sequence ID" value="NZ_MPZS01000002.1"/>
</dbReference>
<evidence type="ECO:0000313" key="10">
    <source>
        <dbReference type="EMBL" id="OOY12104.1"/>
    </source>
</evidence>
<dbReference type="InterPro" id="IPR013656">
    <property type="entry name" value="PAS_4"/>
</dbReference>
<evidence type="ECO:0000259" key="8">
    <source>
        <dbReference type="SMART" id="SM00065"/>
    </source>
</evidence>
<proteinExistence type="predicted"/>
<organism evidence="10 11">
    <name type="scientific">Thioclava marina</name>
    <dbReference type="NCBI Taxonomy" id="1915077"/>
    <lineage>
        <taxon>Bacteria</taxon>
        <taxon>Pseudomonadati</taxon>
        <taxon>Pseudomonadota</taxon>
        <taxon>Alphaproteobacteria</taxon>
        <taxon>Rhodobacterales</taxon>
        <taxon>Paracoccaceae</taxon>
        <taxon>Thioclava</taxon>
    </lineage>
</organism>
<dbReference type="EC" id="2.7.13.3" evidence="2"/>
<reference evidence="10 11" key="1">
    <citation type="submission" date="2016-11" db="EMBL/GenBank/DDBJ databases">
        <title>A multilocus sequence analysis scheme for characterization of bacteria in the genus Thioclava.</title>
        <authorList>
            <person name="Liu Y."/>
            <person name="Shao Z."/>
        </authorList>
    </citation>
    <scope>NUCLEOTIDE SEQUENCE [LARGE SCALE GENOMIC DNA]</scope>
    <source>
        <strain evidence="10 11">11.10-0-13</strain>
    </source>
</reference>
<evidence type="ECO:0000256" key="2">
    <source>
        <dbReference type="ARBA" id="ARBA00012438"/>
    </source>
</evidence>
<protein>
    <recommendedName>
        <fullName evidence="2">histidine kinase</fullName>
        <ecNumber evidence="2">2.7.13.3</ecNumber>
    </recommendedName>
</protein>